<comment type="caution">
    <text evidence="1">The sequence shown here is derived from an EMBL/GenBank/DDBJ whole genome shotgun (WGS) entry which is preliminary data.</text>
</comment>
<reference evidence="1" key="1">
    <citation type="journal article" date="2021" name="New Phytol.">
        <title>Evolutionary innovations through gain and loss of genes in the ectomycorrhizal Boletales.</title>
        <authorList>
            <person name="Wu G."/>
            <person name="Miyauchi S."/>
            <person name="Morin E."/>
            <person name="Kuo A."/>
            <person name="Drula E."/>
            <person name="Varga T."/>
            <person name="Kohler A."/>
            <person name="Feng B."/>
            <person name="Cao Y."/>
            <person name="Lipzen A."/>
            <person name="Daum C."/>
            <person name="Hundley H."/>
            <person name="Pangilinan J."/>
            <person name="Johnson J."/>
            <person name="Barry K."/>
            <person name="LaButti K."/>
            <person name="Ng V."/>
            <person name="Ahrendt S."/>
            <person name="Min B."/>
            <person name="Choi I.G."/>
            <person name="Park H."/>
            <person name="Plett J.M."/>
            <person name="Magnuson J."/>
            <person name="Spatafora J.W."/>
            <person name="Nagy L.G."/>
            <person name="Henrissat B."/>
            <person name="Grigoriev I.V."/>
            <person name="Yang Z.L."/>
            <person name="Xu J."/>
            <person name="Martin F.M."/>
        </authorList>
    </citation>
    <scope>NUCLEOTIDE SEQUENCE</scope>
    <source>
        <strain evidence="1">KUC20120723A-06</strain>
    </source>
</reference>
<gene>
    <name evidence="1" type="ORF">BV22DRAFT_1051233</name>
</gene>
<name>A0ACB8B187_9AGAM</name>
<accession>A0ACB8B187</accession>
<protein>
    <submittedName>
        <fullName evidence="1">Uncharacterized protein</fullName>
    </submittedName>
</protein>
<dbReference type="EMBL" id="MU266688">
    <property type="protein sequence ID" value="KAH7919164.1"/>
    <property type="molecule type" value="Genomic_DNA"/>
</dbReference>
<keyword evidence="2" id="KW-1185">Reference proteome</keyword>
<evidence type="ECO:0000313" key="2">
    <source>
        <dbReference type="Proteomes" id="UP000790709"/>
    </source>
</evidence>
<evidence type="ECO:0000313" key="1">
    <source>
        <dbReference type="EMBL" id="KAH7919164.1"/>
    </source>
</evidence>
<dbReference type="Proteomes" id="UP000790709">
    <property type="component" value="Unassembled WGS sequence"/>
</dbReference>
<organism evidence="1 2">
    <name type="scientific">Leucogyrophana mollusca</name>
    <dbReference type="NCBI Taxonomy" id="85980"/>
    <lineage>
        <taxon>Eukaryota</taxon>
        <taxon>Fungi</taxon>
        <taxon>Dikarya</taxon>
        <taxon>Basidiomycota</taxon>
        <taxon>Agaricomycotina</taxon>
        <taxon>Agaricomycetes</taxon>
        <taxon>Agaricomycetidae</taxon>
        <taxon>Boletales</taxon>
        <taxon>Boletales incertae sedis</taxon>
        <taxon>Leucogyrophana</taxon>
    </lineage>
</organism>
<proteinExistence type="predicted"/>
<sequence length="122" mass="14112">MCTIFDVIDGKHYAVTQLEYHVDLDLATKLQLCHQYKIVDWLAPVIKKLVSLPIETLVPVDLEKVPTKILHTLIQDTGSLLVEQDLVDERIDKLTAWLRDEYIAVDVKLHMDFTSTRREIDV</sequence>